<dbReference type="Pfam" id="PF02898">
    <property type="entry name" value="NO_synthase"/>
    <property type="match status" value="1"/>
</dbReference>
<keyword evidence="5 12" id="KW-0288">FMN</keyword>
<dbReference type="InterPro" id="IPR044940">
    <property type="entry name" value="NOS_dom_2"/>
</dbReference>
<dbReference type="GO" id="GO:0005516">
    <property type="term" value="F:calmodulin binding"/>
    <property type="evidence" value="ECO:0007669"/>
    <property type="project" value="UniProtKB-KW"/>
</dbReference>
<dbReference type="Gene3D" id="3.90.1230.10">
    <property type="entry name" value="Nitric Oxide Synthase, Chain A, domain 3"/>
    <property type="match status" value="1"/>
</dbReference>
<dbReference type="PROSITE" id="PS60001">
    <property type="entry name" value="NOS"/>
    <property type="match status" value="1"/>
</dbReference>
<evidence type="ECO:0000313" key="16">
    <source>
        <dbReference type="EMBL" id="AAK61379.1"/>
    </source>
</evidence>
<evidence type="ECO:0000256" key="10">
    <source>
        <dbReference type="ARBA" id="ARBA00023002"/>
    </source>
</evidence>
<dbReference type="Pfam" id="PF00667">
    <property type="entry name" value="FAD_binding_1"/>
    <property type="match status" value="1"/>
</dbReference>
<evidence type="ECO:0000256" key="12">
    <source>
        <dbReference type="PIRNR" id="PIRNR000333"/>
    </source>
</evidence>
<dbReference type="InterPro" id="IPR044944">
    <property type="entry name" value="NOS_dom_3"/>
</dbReference>
<comment type="catalytic activity">
    <reaction evidence="12">
        <text>2 L-arginine + 3 NADPH + 4 O2 + H(+) = 2 L-citrulline + 2 nitric oxide + 3 NADP(+) + 4 H2O</text>
        <dbReference type="Rhea" id="RHEA:19897"/>
        <dbReference type="ChEBI" id="CHEBI:15377"/>
        <dbReference type="ChEBI" id="CHEBI:15378"/>
        <dbReference type="ChEBI" id="CHEBI:15379"/>
        <dbReference type="ChEBI" id="CHEBI:16480"/>
        <dbReference type="ChEBI" id="CHEBI:32682"/>
        <dbReference type="ChEBI" id="CHEBI:57743"/>
        <dbReference type="ChEBI" id="CHEBI:57783"/>
        <dbReference type="ChEBI" id="CHEBI:58349"/>
        <dbReference type="EC" id="1.14.13.39"/>
    </reaction>
</comment>
<dbReference type="GO" id="GO:0010181">
    <property type="term" value="F:FMN binding"/>
    <property type="evidence" value="ECO:0007669"/>
    <property type="project" value="InterPro"/>
</dbReference>
<dbReference type="GO" id="GO:1903522">
    <property type="term" value="P:regulation of blood circulation"/>
    <property type="evidence" value="ECO:0007669"/>
    <property type="project" value="UniProtKB-ARBA"/>
</dbReference>
<protein>
    <recommendedName>
        <fullName evidence="12">Nitric oxide synthase</fullName>
        <ecNumber evidence="12">1.14.13.39</ecNumber>
    </recommendedName>
</protein>
<dbReference type="InterPro" id="IPR017927">
    <property type="entry name" value="FAD-bd_FR_type"/>
</dbReference>
<proteinExistence type="evidence at transcript level"/>
<keyword evidence="3 12" id="KW-0349">Heme</keyword>
<dbReference type="PRINTS" id="PR00371">
    <property type="entry name" value="FPNCR"/>
</dbReference>
<sequence>MKEIKVPECPFIGADEKKCPFAAGFQMRSQEPKYLRVNNWIEGTQMVDTLHQKATNPLHCTNGRCTGSIMYPYGGEIPEARPYGIPRPKDEVITHAQDFLEQLYSAKKLSDSQEHLQRRTEVMKAVKETGTYHLTEDELIFASKTAWRNAARCIGRIQWNNLQLFDARHVKTAKEMFEAIKKHLVYATNEGNLRSAITVFPQRKESKKDFRVWNPQLIRYAGYKHLDGTVVGDPASVDFTELCQSLGWKGKGGRFDILPLVLQANGGPPECFELPDELALQVKIKHPKYPWFEKLGLRWYALPAVSNMMLDAGGLEFTAAPFNGWYMVTEIGTRDLADQQRYNMLEPIAKKMGPDTKSNASLWKDFALVELNYAVMYSFQEAGVTLADHHSTSESFMKHMEKEIKLRGGCPADWVWIVPPLSGGATPVFHQEMLNYSLKPSYEYQPDPSNFYSITGKPITKTSFKAVAKATLFSAFLMRKVLSKRKKATVLFATETGRSEGFARNLGKLLSHAFDVKVLCMADYEHVQLKDEKLLFVVASTFGNGDPPENGASFATFLHSMGNAQPLRNLRYSVFGLGSRAYPNFCNFGHYMDDHLKKLGGERILSMGEGDELCGQDESFKEWAKNVFKGACDVFGMKKEASNKVVTLSLENMSTGWGPGLYRWVTDRRKPKDLCSNLSRAYNKTVCPVKVISVKELQSRNSRRSTILVRFDVEKNKELNFEPGDHVAIFPANRANTVQDLIDMMHEKPTPDQPIRIEVARENSGKPGGGRTWESFKRLPVACTLREALTRYLDISSVPTPQMMLYLSKLATSPLEKLQLEALGKGGSRYGDWVLKKECNILETLQAFPSVQVTADLLLTQLPLLQPRFYSISSSPDVHRNEIHATVAVVEYKKRGGQGPVHHGVCSTWLQGLTPGDTAACYIRHAQSFHLPSDATVPVILVGNGTGIAPFRGFWQQRMFDMNNKCLPDPQPGSRQRCGRWGEMALFFGCRNSQHDDVFRHEIEKAIYSKTISTVAKAFSREQGKPKRYVQDLLKEDAGNVCDLIVDSNAHVYVCGGAAMANDVSKTIQNMLADRLSLSADDALEYMRGLKSSNRYHEDVFGVAQRNKEPGGREN</sequence>
<dbReference type="EMBL" id="AY036119">
    <property type="protein sequence ID" value="AAK61379.1"/>
    <property type="molecule type" value="mRNA"/>
</dbReference>
<dbReference type="FunFam" id="3.40.50.80:FF:000003">
    <property type="entry name" value="Nitric oxide synthase"/>
    <property type="match status" value="1"/>
</dbReference>
<comment type="cofactor">
    <cofactor evidence="1 12">
        <name>heme b</name>
        <dbReference type="ChEBI" id="CHEBI:60344"/>
    </cofactor>
</comment>
<dbReference type="SUPFAM" id="SSF63380">
    <property type="entry name" value="Riboflavin synthase domain-like"/>
    <property type="match status" value="1"/>
</dbReference>
<dbReference type="Gene3D" id="3.40.50.360">
    <property type="match status" value="1"/>
</dbReference>
<evidence type="ECO:0000256" key="2">
    <source>
        <dbReference type="ARBA" id="ARBA00006267"/>
    </source>
</evidence>
<feature type="domain" description="FAD-binding FR-type" evidence="15">
    <location>
        <begin position="684"/>
        <end position="932"/>
    </location>
</feature>
<dbReference type="InterPro" id="IPR050607">
    <property type="entry name" value="NOS"/>
</dbReference>
<keyword evidence="8 12" id="KW-0521">NADP</keyword>
<dbReference type="PROSITE" id="PS51384">
    <property type="entry name" value="FAD_FR"/>
    <property type="match status" value="1"/>
</dbReference>
<dbReference type="Gene3D" id="1.20.990.10">
    <property type="entry name" value="NADPH-cytochrome p450 Reductase, Chain A, domain 3"/>
    <property type="match status" value="1"/>
</dbReference>
<evidence type="ECO:0000259" key="15">
    <source>
        <dbReference type="PROSITE" id="PS51384"/>
    </source>
</evidence>
<dbReference type="SUPFAM" id="SSF56512">
    <property type="entry name" value="Nitric oxide (NO) synthase oxygenase domain"/>
    <property type="match status" value="1"/>
</dbReference>
<dbReference type="CDD" id="cd06202">
    <property type="entry name" value="Nitric_oxide_synthase"/>
    <property type="match status" value="1"/>
</dbReference>
<dbReference type="PANTHER" id="PTHR43410:SF1">
    <property type="entry name" value="NITRIC OXIDE SYNTHASE"/>
    <property type="match status" value="1"/>
</dbReference>
<evidence type="ECO:0000259" key="14">
    <source>
        <dbReference type="PROSITE" id="PS50902"/>
    </source>
</evidence>
<dbReference type="EC" id="1.14.13.39" evidence="12"/>
<reference evidence="16" key="1">
    <citation type="submission" date="2001-05" db="EMBL/GenBank/DDBJ databases">
        <title>Nitric oxide synthase (NOS) from Cnidaria: the search for the NOS prototype.</title>
        <authorList>
            <person name="Panchin Y.V."/>
            <person name="Sadreyev R.I."/>
            <person name="Moroz L.L."/>
        </authorList>
    </citation>
    <scope>NUCLEOTIDE SEQUENCE</scope>
</reference>
<dbReference type="InterPro" id="IPR029039">
    <property type="entry name" value="Flavoprotein-like_sf"/>
</dbReference>
<comment type="cofactor">
    <cofactor evidence="12">
        <name>FMN</name>
        <dbReference type="ChEBI" id="CHEBI:58210"/>
    </cofactor>
    <text evidence="12">Binds 1 FMN.</text>
</comment>
<dbReference type="SMR" id="Q8MU49"/>
<evidence type="ECO:0000256" key="5">
    <source>
        <dbReference type="ARBA" id="ARBA00022643"/>
    </source>
</evidence>
<evidence type="ECO:0000256" key="13">
    <source>
        <dbReference type="PIRSR" id="PIRSR000333-1"/>
    </source>
</evidence>
<dbReference type="PRINTS" id="PR00369">
    <property type="entry name" value="FLAVODOXIN"/>
</dbReference>
<dbReference type="GO" id="GO:0020037">
    <property type="term" value="F:heme binding"/>
    <property type="evidence" value="ECO:0007669"/>
    <property type="project" value="InterPro"/>
</dbReference>
<dbReference type="InterPro" id="IPR012144">
    <property type="entry name" value="NOS_euk"/>
</dbReference>
<comment type="function">
    <text evidence="12">Produces nitric oxide (NO) which is a messenger molecule with diverse functions.</text>
</comment>
<dbReference type="InterPro" id="IPR023173">
    <property type="entry name" value="NADPH_Cyt_P450_Rdtase_alpha"/>
</dbReference>
<dbReference type="SUPFAM" id="SSF52343">
    <property type="entry name" value="Ferredoxin reductase-like, C-terminal NADP-linked domain"/>
    <property type="match status" value="1"/>
</dbReference>
<evidence type="ECO:0000256" key="11">
    <source>
        <dbReference type="ARBA" id="ARBA00023004"/>
    </source>
</evidence>
<dbReference type="InterPro" id="IPR008254">
    <property type="entry name" value="Flavodoxin/NO_synth"/>
</dbReference>
<keyword evidence="7 12" id="KW-0274">FAD</keyword>
<dbReference type="GO" id="GO:0050660">
    <property type="term" value="F:flavin adenine dinucleotide binding"/>
    <property type="evidence" value="ECO:0007669"/>
    <property type="project" value="InterPro"/>
</dbReference>
<comment type="cofactor">
    <cofactor evidence="12">
        <name>FAD</name>
        <dbReference type="ChEBI" id="CHEBI:57692"/>
    </cofactor>
    <text evidence="12">Binds 1 FAD.</text>
</comment>
<keyword evidence="4" id="KW-0285">Flavoprotein</keyword>
<dbReference type="Pfam" id="PF00258">
    <property type="entry name" value="Flavodoxin_1"/>
    <property type="match status" value="1"/>
</dbReference>
<organism evidence="16">
    <name type="scientific">Discosoma striata</name>
    <name type="common">Striped mushroom</name>
    <dbReference type="NCBI Taxonomy" id="105400"/>
    <lineage>
        <taxon>Eukaryota</taxon>
        <taxon>Metazoa</taxon>
        <taxon>Cnidaria</taxon>
        <taxon>Anthozoa</taxon>
        <taxon>Hexacorallia</taxon>
        <taxon>Corallimorpharia</taxon>
        <taxon>Discosomidae</taxon>
        <taxon>Discosoma</taxon>
    </lineage>
</organism>
<keyword evidence="10 12" id="KW-0560">Oxidoreductase</keyword>
<dbReference type="InterPro" id="IPR001094">
    <property type="entry name" value="Flavdoxin-like"/>
</dbReference>
<keyword evidence="9 12" id="KW-0112">Calmodulin-binding</keyword>
<dbReference type="InterPro" id="IPR004030">
    <property type="entry name" value="NOS_N"/>
</dbReference>
<comment type="similarity">
    <text evidence="2 12">Belongs to the NOS family.</text>
</comment>
<feature type="binding site" description="axial binding residue" evidence="13">
    <location>
        <position position="153"/>
    </location>
    <ligand>
        <name>heme b</name>
        <dbReference type="ChEBI" id="CHEBI:60344"/>
    </ligand>
    <ligandPart>
        <name>Fe</name>
        <dbReference type="ChEBI" id="CHEBI:18248"/>
    </ligandPart>
</feature>
<dbReference type="InterPro" id="IPR001433">
    <property type="entry name" value="OxRdtase_FAD/NAD-bd"/>
</dbReference>
<dbReference type="FunFam" id="1.20.990.10:FF:000002">
    <property type="entry name" value="Nitric oxide synthase"/>
    <property type="match status" value="1"/>
</dbReference>
<dbReference type="InterPro" id="IPR039261">
    <property type="entry name" value="FNR_nucleotide-bd"/>
</dbReference>
<dbReference type="GO" id="GO:0050661">
    <property type="term" value="F:NADP binding"/>
    <property type="evidence" value="ECO:0007669"/>
    <property type="project" value="InterPro"/>
</dbReference>
<dbReference type="Gene3D" id="2.40.30.10">
    <property type="entry name" value="Translation factors"/>
    <property type="match status" value="1"/>
</dbReference>
<dbReference type="InterPro" id="IPR044943">
    <property type="entry name" value="NOS_dom_1"/>
</dbReference>
<evidence type="ECO:0000256" key="3">
    <source>
        <dbReference type="ARBA" id="ARBA00022617"/>
    </source>
</evidence>
<dbReference type="Gene3D" id="3.90.440.10">
    <property type="entry name" value="Nitric Oxide Synthase,Heme Domain,Chain A domain 2"/>
    <property type="match status" value="1"/>
</dbReference>
<evidence type="ECO:0000256" key="1">
    <source>
        <dbReference type="ARBA" id="ARBA00001970"/>
    </source>
</evidence>
<evidence type="ECO:0000256" key="4">
    <source>
        <dbReference type="ARBA" id="ARBA00022630"/>
    </source>
</evidence>
<dbReference type="Gene3D" id="3.40.50.80">
    <property type="entry name" value="Nucleotide-binding domain of ferredoxin-NADP reductase (FNR) module"/>
    <property type="match status" value="1"/>
</dbReference>
<dbReference type="GO" id="GO:0006809">
    <property type="term" value="P:nitric oxide biosynthetic process"/>
    <property type="evidence" value="ECO:0007669"/>
    <property type="project" value="InterPro"/>
</dbReference>
<dbReference type="AlphaFoldDB" id="Q8MU49"/>
<dbReference type="PANTHER" id="PTHR43410">
    <property type="entry name" value="NITRIC OXIDE SYNTHASE OXYGENASE"/>
    <property type="match status" value="1"/>
</dbReference>
<evidence type="ECO:0000256" key="8">
    <source>
        <dbReference type="ARBA" id="ARBA00022857"/>
    </source>
</evidence>
<dbReference type="PIRSF" id="PIRSF000333">
    <property type="entry name" value="NOS"/>
    <property type="match status" value="1"/>
</dbReference>
<dbReference type="InterPro" id="IPR036119">
    <property type="entry name" value="NOS_N_sf"/>
</dbReference>
<evidence type="ECO:0000256" key="9">
    <source>
        <dbReference type="ARBA" id="ARBA00022860"/>
    </source>
</evidence>
<dbReference type="FunFam" id="3.40.50.360:FF:000019">
    <property type="entry name" value="Nitric oxide synthase"/>
    <property type="match status" value="1"/>
</dbReference>
<dbReference type="InterPro" id="IPR003097">
    <property type="entry name" value="CysJ-like_FAD-binding"/>
</dbReference>
<dbReference type="GO" id="GO:0046872">
    <property type="term" value="F:metal ion binding"/>
    <property type="evidence" value="ECO:0007669"/>
    <property type="project" value="UniProtKB-KW"/>
</dbReference>
<dbReference type="PROSITE" id="PS50902">
    <property type="entry name" value="FLAVODOXIN_LIKE"/>
    <property type="match status" value="1"/>
</dbReference>
<dbReference type="Pfam" id="PF00175">
    <property type="entry name" value="NAD_binding_1"/>
    <property type="match status" value="1"/>
</dbReference>
<evidence type="ECO:0000256" key="7">
    <source>
        <dbReference type="ARBA" id="ARBA00022827"/>
    </source>
</evidence>
<dbReference type="FunFam" id="3.90.440.10:FF:000001">
    <property type="entry name" value="Endothelial nitric oxide synthase"/>
    <property type="match status" value="1"/>
</dbReference>
<accession>Q8MU49</accession>
<keyword evidence="11 12" id="KW-0408">Iron</keyword>
<feature type="domain" description="Flavodoxin-like" evidence="14">
    <location>
        <begin position="488"/>
        <end position="628"/>
    </location>
</feature>
<dbReference type="SUPFAM" id="SSF52218">
    <property type="entry name" value="Flavoproteins"/>
    <property type="match status" value="1"/>
</dbReference>
<evidence type="ECO:0000256" key="6">
    <source>
        <dbReference type="ARBA" id="ARBA00022723"/>
    </source>
</evidence>
<keyword evidence="6 12" id="KW-0479">Metal-binding</keyword>
<dbReference type="GO" id="GO:0004517">
    <property type="term" value="F:nitric-oxide synthase activity"/>
    <property type="evidence" value="ECO:0007669"/>
    <property type="project" value="UniProtKB-EC"/>
</dbReference>
<name>Q8MU49_DISST</name>
<dbReference type="Gene3D" id="3.90.340.10">
    <property type="entry name" value="Nitric Oxide Synthase, Chain A, domain 1"/>
    <property type="match status" value="1"/>
</dbReference>
<dbReference type="InterPro" id="IPR017938">
    <property type="entry name" value="Riboflavin_synthase-like_b-brl"/>
</dbReference>
<dbReference type="CDD" id="cd00795">
    <property type="entry name" value="NOS_oxygenase_euk"/>
    <property type="match status" value="1"/>
</dbReference>
<dbReference type="InterPro" id="IPR001709">
    <property type="entry name" value="Flavoprot_Pyr_Nucl_cyt_Rdtase"/>
</dbReference>